<dbReference type="Gene3D" id="3.90.1210.10">
    <property type="entry name" value="Antifreeze-like/N-acetylneuraminic acid synthase C-terminal domain"/>
    <property type="match status" value="1"/>
</dbReference>
<dbReference type="RefSeq" id="WP_130475658.1">
    <property type="nucleotide sequence ID" value="NZ_SFCC01000006.1"/>
</dbReference>
<dbReference type="OrthoDB" id="4808509at2"/>
<evidence type="ECO:0000259" key="1">
    <source>
        <dbReference type="SMART" id="SM00858"/>
    </source>
</evidence>
<protein>
    <recommendedName>
        <fullName evidence="1">SAF domain-containing protein</fullName>
    </recommendedName>
</protein>
<dbReference type="CDD" id="cd11614">
    <property type="entry name" value="SAF_CpaB_FlgA_like"/>
    <property type="match status" value="1"/>
</dbReference>
<keyword evidence="3" id="KW-1185">Reference proteome</keyword>
<dbReference type="Proteomes" id="UP000292003">
    <property type="component" value="Unassembled WGS sequence"/>
</dbReference>
<evidence type="ECO:0000313" key="2">
    <source>
        <dbReference type="EMBL" id="RZQ63405.1"/>
    </source>
</evidence>
<gene>
    <name evidence="2" type="ORF">EWH70_13230</name>
</gene>
<dbReference type="AlphaFoldDB" id="A0A4V2EM07"/>
<organism evidence="2 3">
    <name type="scientific">Amycolatopsis suaedae</name>
    <dbReference type="NCBI Taxonomy" id="2510978"/>
    <lineage>
        <taxon>Bacteria</taxon>
        <taxon>Bacillati</taxon>
        <taxon>Actinomycetota</taxon>
        <taxon>Actinomycetes</taxon>
        <taxon>Pseudonocardiales</taxon>
        <taxon>Pseudonocardiaceae</taxon>
        <taxon>Amycolatopsis</taxon>
    </lineage>
</organism>
<dbReference type="SMART" id="SM00858">
    <property type="entry name" value="SAF"/>
    <property type="match status" value="1"/>
</dbReference>
<comment type="caution">
    <text evidence="2">The sequence shown here is derived from an EMBL/GenBank/DDBJ whole genome shotgun (WGS) entry which is preliminary data.</text>
</comment>
<reference evidence="2 3" key="1">
    <citation type="submission" date="2019-02" db="EMBL/GenBank/DDBJ databases">
        <title>Draft genome sequence of Amycolatopsis sp. 8-3EHSu isolated from roots of Suaeda maritima.</title>
        <authorList>
            <person name="Duangmal K."/>
            <person name="Chantavorakit T."/>
        </authorList>
    </citation>
    <scope>NUCLEOTIDE SEQUENCE [LARGE SCALE GENOMIC DNA]</scope>
    <source>
        <strain evidence="2 3">8-3EHSu</strain>
    </source>
</reference>
<feature type="domain" description="SAF" evidence="1">
    <location>
        <begin position="50"/>
        <end position="112"/>
    </location>
</feature>
<dbReference type="Pfam" id="PF08666">
    <property type="entry name" value="SAF"/>
    <property type="match status" value="1"/>
</dbReference>
<name>A0A4V2EM07_9PSEU</name>
<dbReference type="EMBL" id="SFCC01000006">
    <property type="protein sequence ID" value="RZQ63405.1"/>
    <property type="molecule type" value="Genomic_DNA"/>
</dbReference>
<sequence>MEWAELFDRARAQFRGRRARLTRRLAALGMAGTAVVLTILPAPARGDPTAATLVAVRDLPAGTVLTPADVRVAEMPVPLVPAGALRDPPSVDGKLLAGAARAGEPLTDARLVSWAAAEPGMSTVPVRLADAGVAGLLHPGVKVDVVTGGEHEPGRRVLASTVTVSAITDAVGDTREGDKRTGKGPLVLLTAPVEVATQVAAASLGRPVTVTLR</sequence>
<accession>A0A4V2EM07</accession>
<evidence type="ECO:0000313" key="3">
    <source>
        <dbReference type="Proteomes" id="UP000292003"/>
    </source>
</evidence>
<proteinExistence type="predicted"/>
<dbReference type="InterPro" id="IPR013974">
    <property type="entry name" value="SAF"/>
</dbReference>